<dbReference type="Proteomes" id="UP000602260">
    <property type="component" value="Unassembled WGS sequence"/>
</dbReference>
<gene>
    <name evidence="2" type="ORF">H8S55_06270</name>
</gene>
<evidence type="ECO:0000313" key="3">
    <source>
        <dbReference type="Proteomes" id="UP000602260"/>
    </source>
</evidence>
<protein>
    <submittedName>
        <fullName evidence="2">Uncharacterized protein</fullName>
    </submittedName>
</protein>
<evidence type="ECO:0000256" key="1">
    <source>
        <dbReference type="SAM" id="MobiDB-lite"/>
    </source>
</evidence>
<dbReference type="EMBL" id="JACOPN010000003">
    <property type="protein sequence ID" value="MBC5716919.1"/>
    <property type="molecule type" value="Genomic_DNA"/>
</dbReference>
<name>A0A8J6J375_9FIRM</name>
<organism evidence="2 3">
    <name type="scientific">Flintibacter faecis</name>
    <dbReference type="NCBI Taxonomy" id="2763047"/>
    <lineage>
        <taxon>Bacteria</taxon>
        <taxon>Bacillati</taxon>
        <taxon>Bacillota</taxon>
        <taxon>Clostridia</taxon>
        <taxon>Eubacteriales</taxon>
        <taxon>Flintibacter</taxon>
    </lineage>
</organism>
<evidence type="ECO:0000313" key="2">
    <source>
        <dbReference type="EMBL" id="MBC5716919.1"/>
    </source>
</evidence>
<comment type="caution">
    <text evidence="2">The sequence shown here is derived from an EMBL/GenBank/DDBJ whole genome shotgun (WGS) entry which is preliminary data.</text>
</comment>
<proteinExistence type="predicted"/>
<feature type="region of interest" description="Disordered" evidence="1">
    <location>
        <begin position="61"/>
        <end position="84"/>
    </location>
</feature>
<sequence>MSIFDFNRDGEVSSSEQAFGLGAILAALSETEAEVKITIKASTDGDEDYESMDRDELESLLEELQEQREDMEDEEPDDPCSDAYDEWEERCEDLDEKIEEIEELLDD</sequence>
<reference evidence="2" key="1">
    <citation type="submission" date="2020-08" db="EMBL/GenBank/DDBJ databases">
        <title>Genome public.</title>
        <authorList>
            <person name="Liu C."/>
            <person name="Sun Q."/>
        </authorList>
    </citation>
    <scope>NUCLEOTIDE SEQUENCE</scope>
    <source>
        <strain evidence="2">BX5</strain>
    </source>
</reference>
<accession>A0A8J6J375</accession>
<dbReference type="RefSeq" id="WP_186878244.1">
    <property type="nucleotide sequence ID" value="NZ_JACOPN010000003.1"/>
</dbReference>
<dbReference type="AlphaFoldDB" id="A0A8J6J375"/>
<keyword evidence="3" id="KW-1185">Reference proteome</keyword>